<dbReference type="AlphaFoldDB" id="A0A6B0UNW7"/>
<protein>
    <submittedName>
        <fullName evidence="2">Uncharacterized protein</fullName>
    </submittedName>
</protein>
<dbReference type="EMBL" id="GIFC01009243">
    <property type="protein sequence ID" value="MXU91326.1"/>
    <property type="molecule type" value="Transcribed_RNA"/>
</dbReference>
<sequence length="121" mass="13227">MQCSCDCGDTLEGSLPRFDSEQPSSTPEDPLKQRRRRRRLNCPSSGTWAKGQAPPNSGRGTRAVPRAERGHVLPGHGGIPVADPGASRHWTENCSDAVRFQAFPNGCAQQLRRCSSGWRGR</sequence>
<reference evidence="2" key="1">
    <citation type="submission" date="2019-12" db="EMBL/GenBank/DDBJ databases">
        <title>An insight into the sialome of adult female Ixodes ricinus ticks feeding for 6 days.</title>
        <authorList>
            <person name="Perner J."/>
            <person name="Ribeiro J.M.C."/>
        </authorList>
    </citation>
    <scope>NUCLEOTIDE SEQUENCE</scope>
    <source>
        <strain evidence="2">Semi-engorged</strain>
        <tissue evidence="2">Salivary glands</tissue>
    </source>
</reference>
<proteinExistence type="predicted"/>
<evidence type="ECO:0000256" key="1">
    <source>
        <dbReference type="SAM" id="MobiDB-lite"/>
    </source>
</evidence>
<organism evidence="2">
    <name type="scientific">Ixodes ricinus</name>
    <name type="common">Common tick</name>
    <name type="synonym">Acarus ricinus</name>
    <dbReference type="NCBI Taxonomy" id="34613"/>
    <lineage>
        <taxon>Eukaryota</taxon>
        <taxon>Metazoa</taxon>
        <taxon>Ecdysozoa</taxon>
        <taxon>Arthropoda</taxon>
        <taxon>Chelicerata</taxon>
        <taxon>Arachnida</taxon>
        <taxon>Acari</taxon>
        <taxon>Parasitiformes</taxon>
        <taxon>Ixodida</taxon>
        <taxon>Ixodoidea</taxon>
        <taxon>Ixodidae</taxon>
        <taxon>Ixodinae</taxon>
        <taxon>Ixodes</taxon>
    </lineage>
</organism>
<name>A0A6B0UNW7_IXORI</name>
<accession>A0A6B0UNW7</accession>
<evidence type="ECO:0000313" key="2">
    <source>
        <dbReference type="EMBL" id="MXU91326.1"/>
    </source>
</evidence>
<feature type="region of interest" description="Disordered" evidence="1">
    <location>
        <begin position="1"/>
        <end position="88"/>
    </location>
</feature>